<dbReference type="Gene3D" id="3.90.850.10">
    <property type="entry name" value="Fumarylacetoacetase-like, C-terminal domain"/>
    <property type="match status" value="1"/>
</dbReference>
<evidence type="ECO:0000259" key="3">
    <source>
        <dbReference type="Pfam" id="PF01557"/>
    </source>
</evidence>
<dbReference type="PANTHER" id="PTHR42796">
    <property type="entry name" value="FUMARYLACETOACETATE HYDROLASE DOMAIN-CONTAINING PROTEIN 2A-RELATED"/>
    <property type="match status" value="1"/>
</dbReference>
<dbReference type="AlphaFoldDB" id="A0A830FBS5"/>
<evidence type="ECO:0000313" key="4">
    <source>
        <dbReference type="EMBL" id="GGL38837.1"/>
    </source>
</evidence>
<proteinExistence type="inferred from homology"/>
<dbReference type="PANTHER" id="PTHR42796:SF7">
    <property type="entry name" value="2-DEHYDRO-3-DEOXY-D-ARABINONATE DEHYDRATASE"/>
    <property type="match status" value="1"/>
</dbReference>
<evidence type="ECO:0000256" key="2">
    <source>
        <dbReference type="ARBA" id="ARBA00022723"/>
    </source>
</evidence>
<evidence type="ECO:0000313" key="5">
    <source>
        <dbReference type="Proteomes" id="UP000628840"/>
    </source>
</evidence>
<comment type="caution">
    <text evidence="4">The sequence shown here is derived from an EMBL/GenBank/DDBJ whole genome shotgun (WGS) entry which is preliminary data.</text>
</comment>
<evidence type="ECO:0000256" key="1">
    <source>
        <dbReference type="ARBA" id="ARBA00010211"/>
    </source>
</evidence>
<sequence length="291" mass="31315">MRYYHLSVEGSDGTHLVAETNDGEAYDLTSASEDLGSFTALARAANATEQTLDDVAAARIPDADSVDPGRLAAEADQPVRAEEVWASGVTYEISEQAREEESGKPEVYLDVYESERPELFLKATPSRTVGPNEPIGVRGDSTWDVPEPELAVVIHRGDVVGYTVGNDVSSRSIEGENPLYLPQAKVFERCCSIGPCVASPGTVGDPHELTLSMRIARNGDVVYEDETTTGEMVHSCEELVDYLGRHNVLPETAVLLTGTGLVPDDFTLQDGDEITIDVENVGELTNGTVTV</sequence>
<feature type="domain" description="Fumarylacetoacetase-like C-terminal" evidence="3">
    <location>
        <begin position="112"/>
        <end position="286"/>
    </location>
</feature>
<dbReference type="InterPro" id="IPR036663">
    <property type="entry name" value="Fumarylacetoacetase_C_sf"/>
</dbReference>
<name>A0A830FBS5_9EURY</name>
<dbReference type="InterPro" id="IPR051121">
    <property type="entry name" value="FAH"/>
</dbReference>
<protein>
    <submittedName>
        <fullName evidence="4">2-hydroxyhepta-2,4-diene-1,7-dioate isomerase</fullName>
    </submittedName>
</protein>
<keyword evidence="4" id="KW-0413">Isomerase</keyword>
<dbReference type="GO" id="GO:0044281">
    <property type="term" value="P:small molecule metabolic process"/>
    <property type="evidence" value="ECO:0007669"/>
    <property type="project" value="UniProtKB-ARBA"/>
</dbReference>
<dbReference type="SUPFAM" id="SSF56529">
    <property type="entry name" value="FAH"/>
    <property type="match status" value="1"/>
</dbReference>
<dbReference type="OrthoDB" id="38993at2157"/>
<accession>A0A830FBS5</accession>
<dbReference type="Pfam" id="PF01557">
    <property type="entry name" value="FAA_hydrolase"/>
    <property type="match status" value="1"/>
</dbReference>
<keyword evidence="2" id="KW-0479">Metal-binding</keyword>
<dbReference type="RefSeq" id="WP_188883897.1">
    <property type="nucleotide sequence ID" value="NZ_BMPF01000003.1"/>
</dbReference>
<dbReference type="GO" id="GO:0016853">
    <property type="term" value="F:isomerase activity"/>
    <property type="evidence" value="ECO:0007669"/>
    <property type="project" value="UniProtKB-KW"/>
</dbReference>
<organism evidence="4 5">
    <name type="scientific">Halarchaeum grantii</name>
    <dbReference type="NCBI Taxonomy" id="1193105"/>
    <lineage>
        <taxon>Archaea</taxon>
        <taxon>Methanobacteriati</taxon>
        <taxon>Methanobacteriota</taxon>
        <taxon>Stenosarchaea group</taxon>
        <taxon>Halobacteria</taxon>
        <taxon>Halobacteriales</taxon>
        <taxon>Halobacteriaceae</taxon>
    </lineage>
</organism>
<dbReference type="EMBL" id="BMPF01000003">
    <property type="protein sequence ID" value="GGL38837.1"/>
    <property type="molecule type" value="Genomic_DNA"/>
</dbReference>
<dbReference type="GO" id="GO:0046872">
    <property type="term" value="F:metal ion binding"/>
    <property type="evidence" value="ECO:0007669"/>
    <property type="project" value="UniProtKB-KW"/>
</dbReference>
<reference evidence="4 5" key="1">
    <citation type="journal article" date="2019" name="Int. J. Syst. Evol. Microbiol.">
        <title>The Global Catalogue of Microorganisms (GCM) 10K type strain sequencing project: providing services to taxonomists for standard genome sequencing and annotation.</title>
        <authorList>
            <consortium name="The Broad Institute Genomics Platform"/>
            <consortium name="The Broad Institute Genome Sequencing Center for Infectious Disease"/>
            <person name="Wu L."/>
            <person name="Ma J."/>
        </authorList>
    </citation>
    <scope>NUCLEOTIDE SEQUENCE [LARGE SCALE GENOMIC DNA]</scope>
    <source>
        <strain evidence="4 5">JCM 19585</strain>
    </source>
</reference>
<keyword evidence="5" id="KW-1185">Reference proteome</keyword>
<gene>
    <name evidence="4" type="primary">hpaG</name>
    <name evidence="4" type="ORF">GCM10009037_23110</name>
</gene>
<dbReference type="Proteomes" id="UP000628840">
    <property type="component" value="Unassembled WGS sequence"/>
</dbReference>
<comment type="similarity">
    <text evidence="1">Belongs to the FAH family.</text>
</comment>
<dbReference type="InterPro" id="IPR011234">
    <property type="entry name" value="Fumarylacetoacetase-like_C"/>
</dbReference>